<dbReference type="KEGG" id="sclo:SCLO_1029520"/>
<dbReference type="KEGG" id="sclo:SCLO_3000750"/>
<geneLocation type="plasmid" evidence="9">
    <name>psclo_3 dna</name>
</geneLocation>
<dbReference type="EMBL" id="AP017655">
    <property type="protein sequence ID" value="BAV64089.1"/>
    <property type="molecule type" value="Genomic_DNA"/>
</dbReference>
<dbReference type="NCBIfam" id="NF033819">
    <property type="entry name" value="IS66_TnpB"/>
    <property type="match status" value="1"/>
</dbReference>
<evidence type="ECO:0000313" key="8">
    <source>
        <dbReference type="EMBL" id="BAV66985.1"/>
    </source>
</evidence>
<dbReference type="Proteomes" id="UP000218272">
    <property type="component" value="Plasmid pSCLO_6"/>
</dbReference>
<dbReference type="KEGG" id="sclo:SCLO_1018620"/>
<dbReference type="PANTHER" id="PTHR36455:SF1">
    <property type="entry name" value="BLR8292 PROTEIN"/>
    <property type="match status" value="1"/>
</dbReference>
<dbReference type="RefSeq" id="WP_062346440.1">
    <property type="nucleotide sequence ID" value="NZ_AP017655.1"/>
</dbReference>
<dbReference type="EMBL" id="AP017655">
    <property type="protein sequence ID" value="BAV64902.1"/>
    <property type="molecule type" value="Genomic_DNA"/>
</dbReference>
<dbReference type="KEGG" id="sclo:SCLO_1010490"/>
<dbReference type="OrthoDB" id="9801450at2"/>
<dbReference type="KEGG" id="sclo:SCLO_4000570"/>
<evidence type="ECO:0000313" key="7">
    <source>
        <dbReference type="EMBL" id="BAV66861.1"/>
    </source>
</evidence>
<geneLocation type="plasmid" evidence="4">
    <name>pSCLO_3</name>
</geneLocation>
<protein>
    <recommendedName>
        <fullName evidence="10">Transposase</fullName>
    </recommendedName>
</protein>
<geneLocation type="plasmid" evidence="9">
    <name>psclo_6 dna</name>
</geneLocation>
<evidence type="ECO:0000313" key="1">
    <source>
        <dbReference type="EMBL" id="BAV64089.1"/>
    </source>
</evidence>
<keyword evidence="4" id="KW-0614">Plasmid</keyword>
<gene>
    <name evidence="1" type="ORF">SCLO_1010490</name>
    <name evidence="2" type="ORF">SCLO_1018620</name>
    <name evidence="3" type="ORF">SCLO_1029520</name>
    <name evidence="4" type="ORF">SCLO_3000750</name>
    <name evidence="5" type="ORF">SCLO_4000270</name>
    <name evidence="6" type="ORF">SCLO_4000300</name>
    <name evidence="7" type="ORF">SCLO_4000570</name>
    <name evidence="8" type="ORF">SCLO_6000360</name>
</gene>
<evidence type="ECO:0000313" key="5">
    <source>
        <dbReference type="EMBL" id="BAV66831.1"/>
    </source>
</evidence>
<keyword evidence="9" id="KW-1185">Reference proteome</keyword>
<evidence type="ECO:0000313" key="2">
    <source>
        <dbReference type="EMBL" id="BAV64902.1"/>
    </source>
</evidence>
<dbReference type="KEGG" id="sclo:SCLO_4000300"/>
<dbReference type="AlphaFoldDB" id="A0A1E1F671"/>
<dbReference type="Proteomes" id="UP000218272">
    <property type="component" value="Chromosome SCLO_1"/>
</dbReference>
<dbReference type="EMBL" id="AP017657">
    <property type="protein sequence ID" value="BAV66742.1"/>
    <property type="molecule type" value="Genomic_DNA"/>
</dbReference>
<dbReference type="EMBL" id="AP017658">
    <property type="protein sequence ID" value="BAV66861.1"/>
    <property type="molecule type" value="Genomic_DNA"/>
</dbReference>
<accession>A0A1E1F671</accession>
<reference evidence="3 9" key="1">
    <citation type="submission" date="2016-10" db="EMBL/GenBank/DDBJ databases">
        <title>Complete Genome Sequence of the Nonylphenol-Degrading Bacterium Sphingobium cloacae JCM 10874T.</title>
        <authorList>
            <person name="Ootsuka M."/>
            <person name="Nishizawa T."/>
            <person name="Ohta H."/>
        </authorList>
    </citation>
    <scope>NUCLEOTIDE SEQUENCE [LARGE SCALE GENOMIC DNA]</scope>
    <source>
        <strain evidence="3 9">JCM 10874</strain>
        <plasmid evidence="4">pSCLO_3</plasmid>
        <plasmid evidence="9">psclo_3 dna</plasmid>
        <plasmid evidence="5">pSCLO_4</plasmid>
        <plasmid evidence="9">psclo_4 dna</plasmid>
        <plasmid evidence="8">pSCLO_6</plasmid>
        <plasmid evidence="9">psclo_6 dna</plasmid>
    </source>
</reference>
<evidence type="ECO:0000313" key="6">
    <source>
        <dbReference type="EMBL" id="BAV66834.1"/>
    </source>
</evidence>
<dbReference type="EMBL" id="AP017658">
    <property type="protein sequence ID" value="BAV66831.1"/>
    <property type="molecule type" value="Genomic_DNA"/>
</dbReference>
<geneLocation type="plasmid" evidence="8">
    <name>pSCLO_6</name>
</geneLocation>
<organism evidence="3 9">
    <name type="scientific">Sphingobium cloacae</name>
    <dbReference type="NCBI Taxonomy" id="120107"/>
    <lineage>
        <taxon>Bacteria</taxon>
        <taxon>Pseudomonadati</taxon>
        <taxon>Pseudomonadota</taxon>
        <taxon>Alphaproteobacteria</taxon>
        <taxon>Sphingomonadales</taxon>
        <taxon>Sphingomonadaceae</taxon>
        <taxon>Sphingobium</taxon>
    </lineage>
</organism>
<dbReference type="Pfam" id="PF05717">
    <property type="entry name" value="TnpB_IS66"/>
    <property type="match status" value="1"/>
</dbReference>
<proteinExistence type="predicted"/>
<dbReference type="EMBL" id="AP017658">
    <property type="protein sequence ID" value="BAV66834.1"/>
    <property type="molecule type" value="Genomic_DNA"/>
</dbReference>
<dbReference type="Proteomes" id="UP000218272">
    <property type="component" value="Plasmid pSCLO_4"/>
</dbReference>
<name>A0A1E1F671_9SPHN</name>
<evidence type="ECO:0008006" key="10">
    <source>
        <dbReference type="Google" id="ProtNLM"/>
    </source>
</evidence>
<evidence type="ECO:0000313" key="4">
    <source>
        <dbReference type="EMBL" id="BAV66742.1"/>
    </source>
</evidence>
<dbReference type="EMBL" id="AP017660">
    <property type="protein sequence ID" value="BAV66985.1"/>
    <property type="molecule type" value="Genomic_DNA"/>
</dbReference>
<dbReference type="KEGG" id="sclo:SCLO_6000360"/>
<dbReference type="KEGG" id="sclo:SCLO_4000270"/>
<dbReference type="GeneID" id="39501960"/>
<dbReference type="Proteomes" id="UP000218272">
    <property type="component" value="Plasmid pSCLO_3"/>
</dbReference>
<geneLocation type="plasmid" evidence="5">
    <name>pSCLO_4</name>
</geneLocation>
<dbReference type="PANTHER" id="PTHR36455">
    <property type="match status" value="1"/>
</dbReference>
<evidence type="ECO:0000313" key="9">
    <source>
        <dbReference type="Proteomes" id="UP000218272"/>
    </source>
</evidence>
<sequence length="123" mass="13803">MIGPGSDAKVLIYTKPIDFRCGIDTLVAKVQHELSQDPWRGVAYIFRSKRKDRLKILWFDGTGIWLMTKRAEAAEGFAWPPAVDGSFSITAAQMAALTSGMDWRRHRAPRRVNPPKIEGFADA</sequence>
<geneLocation type="plasmid" evidence="9">
    <name>psclo_4 dna</name>
</geneLocation>
<dbReference type="EMBL" id="AP017655">
    <property type="protein sequence ID" value="BAV65992.1"/>
    <property type="molecule type" value="Genomic_DNA"/>
</dbReference>
<dbReference type="InterPro" id="IPR008878">
    <property type="entry name" value="Transposase_IS66_Orf2"/>
</dbReference>
<evidence type="ECO:0000313" key="3">
    <source>
        <dbReference type="EMBL" id="BAV65992.1"/>
    </source>
</evidence>